<dbReference type="Pfam" id="PF11563">
    <property type="entry name" value="Protoglobin"/>
    <property type="match status" value="1"/>
</dbReference>
<comment type="caution">
    <text evidence="8">The sequence shown here is derived from an EMBL/GenBank/DDBJ whole genome shotgun (WGS) entry which is preliminary data.</text>
</comment>
<dbReference type="CDD" id="cd01949">
    <property type="entry name" value="GGDEF"/>
    <property type="match status" value="1"/>
</dbReference>
<dbReference type="Pfam" id="PF00990">
    <property type="entry name" value="GGDEF"/>
    <property type="match status" value="1"/>
</dbReference>
<dbReference type="PROSITE" id="PS50887">
    <property type="entry name" value="GGDEF"/>
    <property type="match status" value="1"/>
</dbReference>
<protein>
    <recommendedName>
        <fullName evidence="2">Diguanylate cyclase DosC</fullName>
        <ecNumber evidence="1">2.7.7.65</ecNumber>
    </recommendedName>
    <alternativeName>
        <fullName evidence="3">Direct oxygen-sensing cyclase</fullName>
    </alternativeName>
</protein>
<organism evidence="8 9">
    <name type="scientific">Candidatus Dactylopiibacterium carminicum</name>
    <dbReference type="NCBI Taxonomy" id="857335"/>
    <lineage>
        <taxon>Bacteria</taxon>
        <taxon>Pseudomonadati</taxon>
        <taxon>Pseudomonadota</taxon>
        <taxon>Betaproteobacteria</taxon>
        <taxon>Rhodocyclales</taxon>
        <taxon>Rhodocyclaceae</taxon>
        <taxon>Candidatus Dactylopiibacterium</taxon>
    </lineage>
</organism>
<evidence type="ECO:0000256" key="5">
    <source>
        <dbReference type="SAM" id="MobiDB-lite"/>
    </source>
</evidence>
<keyword evidence="10" id="KW-1185">Reference proteome</keyword>
<sequence length="471" mass="53385">MNPGEYSEDPPPAETGETETCQATERQWQEVIAQISTEVRIKVADIVRQRAPELSTRFYKVMLEDPEATIFLNHAIVENRLGQALLRWLNMLFGTSDPSLVSASIAQQRQVGTSHARIKIPINLVCRGARYLKHWLSEYIAADASLDRDTLKSALIYIHALVDLAFETMNSSFVSNADRDARTDEAYRLFSLSQDLAIERERQRAALVEWNHLIMSSAFRRPGSRMPLIGHSEFGLWLVHKAQFMFDRSPEIRQIQSITERIDLQIVPQLDAHLDAEQISALFTQLDSDVSEIKFLLTTLFDRYLEVENGRDALTKLLNRRFLPSALMREIELAKKTNHKFTVMLIDIDHFKRVNDSYGHDTGDTVLQQIAALIMNSVRSGDFVFRYGGEEILVILVDVDSMTALAVAEKMRTRIGQTNILLSGGRSLNVTISIGLAAYDGHPDYRRIITRADTALYEAKNAGRNRSVFAD</sequence>
<evidence type="ECO:0000313" key="8">
    <source>
        <dbReference type="EMBL" id="PAS92043.1"/>
    </source>
</evidence>
<comment type="catalytic activity">
    <reaction evidence="4">
        <text>2 GTP = 3',3'-c-di-GMP + 2 diphosphate</text>
        <dbReference type="Rhea" id="RHEA:24898"/>
        <dbReference type="ChEBI" id="CHEBI:33019"/>
        <dbReference type="ChEBI" id="CHEBI:37565"/>
        <dbReference type="ChEBI" id="CHEBI:58805"/>
        <dbReference type="EC" id="2.7.7.65"/>
    </reaction>
</comment>
<dbReference type="SUPFAM" id="SSF46458">
    <property type="entry name" value="Globin-like"/>
    <property type="match status" value="1"/>
</dbReference>
<dbReference type="InterPro" id="IPR009050">
    <property type="entry name" value="Globin-like_sf"/>
</dbReference>
<dbReference type="GO" id="GO:1902201">
    <property type="term" value="P:negative regulation of bacterial-type flagellum-dependent cell motility"/>
    <property type="evidence" value="ECO:0007669"/>
    <property type="project" value="TreeGrafter"/>
</dbReference>
<dbReference type="GO" id="GO:0043709">
    <property type="term" value="P:cell adhesion involved in single-species biofilm formation"/>
    <property type="evidence" value="ECO:0007669"/>
    <property type="project" value="TreeGrafter"/>
</dbReference>
<reference evidence="7 10" key="1">
    <citation type="submission" date="2016-08" db="EMBL/GenBank/DDBJ databases">
        <title>Candidatus Dactylopiibacterium carminicum genome sequence.</title>
        <authorList>
            <person name="Ramirez-Puebla S.T."/>
            <person name="Ormeno-Orrillo E."/>
            <person name="Vera-Ponce De Leon A."/>
            <person name="Luis L."/>
            <person name="Sanchez-Flores A."/>
            <person name="Monica R."/>
            <person name="Martinez-Romero E."/>
        </authorList>
    </citation>
    <scope>NUCLEOTIDE SEQUENCE [LARGE SCALE GENOMIC DNA]</scope>
    <source>
        <strain evidence="7">END1</strain>
    </source>
</reference>
<dbReference type="GO" id="GO:0020037">
    <property type="term" value="F:heme binding"/>
    <property type="evidence" value="ECO:0007669"/>
    <property type="project" value="InterPro"/>
</dbReference>
<dbReference type="Proteomes" id="UP000216107">
    <property type="component" value="Unassembled WGS sequence"/>
</dbReference>
<dbReference type="PANTHER" id="PTHR45138:SF9">
    <property type="entry name" value="DIGUANYLATE CYCLASE DGCM-RELATED"/>
    <property type="match status" value="1"/>
</dbReference>
<dbReference type="InterPro" id="IPR048442">
    <property type="entry name" value="DosC_2nd"/>
</dbReference>
<dbReference type="SMART" id="SM00267">
    <property type="entry name" value="GGDEF"/>
    <property type="match status" value="1"/>
</dbReference>
<evidence type="ECO:0000259" key="6">
    <source>
        <dbReference type="PROSITE" id="PS50887"/>
    </source>
</evidence>
<dbReference type="Proteomes" id="UP000623509">
    <property type="component" value="Unassembled WGS sequence"/>
</dbReference>
<evidence type="ECO:0000256" key="1">
    <source>
        <dbReference type="ARBA" id="ARBA00012528"/>
    </source>
</evidence>
<evidence type="ECO:0000313" key="9">
    <source>
        <dbReference type="Proteomes" id="UP000216107"/>
    </source>
</evidence>
<proteinExistence type="predicted"/>
<name>A0A272EPK9_9RHOO</name>
<dbReference type="InterPro" id="IPR029787">
    <property type="entry name" value="Nucleotide_cyclase"/>
</dbReference>
<dbReference type="SUPFAM" id="SSF55073">
    <property type="entry name" value="Nucleotide cyclase"/>
    <property type="match status" value="1"/>
</dbReference>
<dbReference type="EC" id="2.7.7.65" evidence="1"/>
<dbReference type="InterPro" id="IPR000160">
    <property type="entry name" value="GGDEF_dom"/>
</dbReference>
<dbReference type="OrthoDB" id="8522032at2"/>
<dbReference type="PANTHER" id="PTHR45138">
    <property type="entry name" value="REGULATORY COMPONENTS OF SENSORY TRANSDUCTION SYSTEM"/>
    <property type="match status" value="1"/>
</dbReference>
<gene>
    <name evidence="7" type="ORF">BGI27_13890</name>
    <name evidence="8" type="ORF">CGU29_13220</name>
</gene>
<dbReference type="InterPro" id="IPR050469">
    <property type="entry name" value="Diguanylate_Cyclase"/>
</dbReference>
<dbReference type="InterPro" id="IPR012292">
    <property type="entry name" value="Globin/Proto"/>
</dbReference>
<dbReference type="GO" id="GO:0019825">
    <property type="term" value="F:oxygen binding"/>
    <property type="evidence" value="ECO:0007669"/>
    <property type="project" value="InterPro"/>
</dbReference>
<dbReference type="EMBL" id="NMRN01000049">
    <property type="protein sequence ID" value="PAS92043.1"/>
    <property type="molecule type" value="Genomic_DNA"/>
</dbReference>
<evidence type="ECO:0000256" key="4">
    <source>
        <dbReference type="ARBA" id="ARBA00034247"/>
    </source>
</evidence>
<dbReference type="GO" id="GO:0052621">
    <property type="term" value="F:diguanylate cyclase activity"/>
    <property type="evidence" value="ECO:0007669"/>
    <property type="project" value="UniProtKB-EC"/>
</dbReference>
<dbReference type="FunFam" id="3.30.70.270:FF:000001">
    <property type="entry name" value="Diguanylate cyclase domain protein"/>
    <property type="match status" value="1"/>
</dbReference>
<evidence type="ECO:0000256" key="3">
    <source>
        <dbReference type="ARBA" id="ARBA00029839"/>
    </source>
</evidence>
<evidence type="ECO:0000256" key="2">
    <source>
        <dbReference type="ARBA" id="ARBA00015125"/>
    </source>
</evidence>
<dbReference type="Gene3D" id="1.10.490.10">
    <property type="entry name" value="Globins"/>
    <property type="match status" value="1"/>
</dbReference>
<dbReference type="Gene3D" id="3.30.70.270">
    <property type="match status" value="1"/>
</dbReference>
<dbReference type="NCBIfam" id="TIGR00254">
    <property type="entry name" value="GGDEF"/>
    <property type="match status" value="1"/>
</dbReference>
<evidence type="ECO:0000313" key="10">
    <source>
        <dbReference type="Proteomes" id="UP000623509"/>
    </source>
</evidence>
<dbReference type="InterPro" id="IPR043128">
    <property type="entry name" value="Rev_trsase/Diguanyl_cyclase"/>
</dbReference>
<dbReference type="GO" id="GO:0005886">
    <property type="term" value="C:plasma membrane"/>
    <property type="evidence" value="ECO:0007669"/>
    <property type="project" value="TreeGrafter"/>
</dbReference>
<dbReference type="Pfam" id="PF21118">
    <property type="entry name" value="DosC_2nd"/>
    <property type="match status" value="1"/>
</dbReference>
<reference evidence="8 9" key="2">
    <citation type="submission" date="2017-07" db="EMBL/GenBank/DDBJ databases">
        <title>Candidatus Dactylopiibacterium carminicum, a nitrogen-fixing symbiont of the cochineal insect Dactylopius coccus and Dactylopius opuntiae (Hemiptera: Coccoidea: Dactylopiidae).</title>
        <authorList>
            <person name="Vera A."/>
        </authorList>
    </citation>
    <scope>NUCLEOTIDE SEQUENCE [LARGE SCALE GENOMIC DNA]</scope>
    <source>
        <strain evidence="8 9">NFDCM</strain>
    </source>
</reference>
<dbReference type="RefSeq" id="WP_095525459.1">
    <property type="nucleotide sequence ID" value="NZ_MDUX01000053.1"/>
</dbReference>
<dbReference type="EMBL" id="MDUX01000053">
    <property type="protein sequence ID" value="KAF7598338.1"/>
    <property type="molecule type" value="Genomic_DNA"/>
</dbReference>
<dbReference type="AlphaFoldDB" id="A0A272EPK9"/>
<feature type="domain" description="GGDEF" evidence="6">
    <location>
        <begin position="339"/>
        <end position="471"/>
    </location>
</feature>
<evidence type="ECO:0000313" key="7">
    <source>
        <dbReference type="EMBL" id="KAF7598338.1"/>
    </source>
</evidence>
<accession>A0A272EPK9</accession>
<dbReference type="InterPro" id="IPR044398">
    <property type="entry name" value="Globin-sensor_dom"/>
</dbReference>
<feature type="region of interest" description="Disordered" evidence="5">
    <location>
        <begin position="1"/>
        <end position="21"/>
    </location>
</feature>